<organism evidence="2 3">
    <name type="scientific">Anisodus tanguticus</name>
    <dbReference type="NCBI Taxonomy" id="243964"/>
    <lineage>
        <taxon>Eukaryota</taxon>
        <taxon>Viridiplantae</taxon>
        <taxon>Streptophyta</taxon>
        <taxon>Embryophyta</taxon>
        <taxon>Tracheophyta</taxon>
        <taxon>Spermatophyta</taxon>
        <taxon>Magnoliopsida</taxon>
        <taxon>eudicotyledons</taxon>
        <taxon>Gunneridae</taxon>
        <taxon>Pentapetalae</taxon>
        <taxon>asterids</taxon>
        <taxon>lamiids</taxon>
        <taxon>Solanales</taxon>
        <taxon>Solanaceae</taxon>
        <taxon>Solanoideae</taxon>
        <taxon>Hyoscyameae</taxon>
        <taxon>Anisodus</taxon>
    </lineage>
</organism>
<name>A0AAE1VLS3_9SOLA</name>
<dbReference type="EMBL" id="JAVYJV010000003">
    <property type="protein sequence ID" value="KAK4373807.1"/>
    <property type="molecule type" value="Genomic_DNA"/>
</dbReference>
<feature type="domain" description="F-box associated beta-propeller type 3" evidence="1">
    <location>
        <begin position="160"/>
        <end position="208"/>
    </location>
</feature>
<dbReference type="PANTHER" id="PTHR31790">
    <property type="entry name" value="OS02G0783600 PROTEIN"/>
    <property type="match status" value="1"/>
</dbReference>
<reference evidence="2" key="1">
    <citation type="submission" date="2023-12" db="EMBL/GenBank/DDBJ databases">
        <title>Genome assembly of Anisodus tanguticus.</title>
        <authorList>
            <person name="Wang Y.-J."/>
        </authorList>
    </citation>
    <scope>NUCLEOTIDE SEQUENCE</scope>
    <source>
        <strain evidence="2">KB-2021</strain>
        <tissue evidence="2">Leaf</tissue>
    </source>
</reference>
<dbReference type="Proteomes" id="UP001291623">
    <property type="component" value="Unassembled WGS sequence"/>
</dbReference>
<dbReference type="InterPro" id="IPR013187">
    <property type="entry name" value="F-box-assoc_dom_typ3"/>
</dbReference>
<protein>
    <recommendedName>
        <fullName evidence="1">F-box associated beta-propeller type 3 domain-containing protein</fullName>
    </recommendedName>
</protein>
<evidence type="ECO:0000259" key="1">
    <source>
        <dbReference type="Pfam" id="PF08268"/>
    </source>
</evidence>
<evidence type="ECO:0000313" key="2">
    <source>
        <dbReference type="EMBL" id="KAK4373807.1"/>
    </source>
</evidence>
<dbReference type="InterPro" id="IPR052361">
    <property type="entry name" value="F-box_domain"/>
</dbReference>
<comment type="caution">
    <text evidence="2">The sequence shown here is derived from an EMBL/GenBank/DDBJ whole genome shotgun (WGS) entry which is preliminary data.</text>
</comment>
<proteinExistence type="predicted"/>
<dbReference type="Pfam" id="PF08268">
    <property type="entry name" value="FBA_3"/>
    <property type="match status" value="1"/>
</dbReference>
<gene>
    <name evidence="2" type="ORF">RND71_004484</name>
</gene>
<sequence>MRDYGVKESWNQFAIQGTDLYPIIPKYRFLDGDVLLHYRHLERTGCVFKTSKESSVLWPQSDSERVIQNGFVYTESLISPKLLRKRIVKHSKKAKQMDVDGAMGILFQEEIIMDILSRLPDIQKLDWPSIHKPWSCRLYCCYDGLALIGVGNYPEYKHHILFLWNPSTRESIVLPDPKFSPKDFYICGLGYDSTSDDYKILKIDGASRNEILALKGGS</sequence>
<keyword evidence="3" id="KW-1185">Reference proteome</keyword>
<dbReference type="AlphaFoldDB" id="A0AAE1VLS3"/>
<evidence type="ECO:0000313" key="3">
    <source>
        <dbReference type="Proteomes" id="UP001291623"/>
    </source>
</evidence>
<dbReference type="PANTHER" id="PTHR31790:SF294">
    <property type="entry name" value="F-BOX PROTEIN CPR30-LIKE ISOFORM X1"/>
    <property type="match status" value="1"/>
</dbReference>
<accession>A0AAE1VLS3</accession>